<protein>
    <submittedName>
        <fullName evidence="1">DUF1654 domain-containing protein</fullName>
    </submittedName>
</protein>
<sequence>MPPLAFSQTHGSSFERLGRRVQRLICSPHVQKVQVVDVLPEPSETLGDWSRLIEELEGTPGIRVDRLEAGAIRIGWREYIDAI</sequence>
<dbReference type="InterPro" id="IPR012449">
    <property type="entry name" value="Phage_F116_Orf28"/>
</dbReference>
<evidence type="ECO:0000313" key="1">
    <source>
        <dbReference type="EMBL" id="QGW77774.1"/>
    </source>
</evidence>
<dbReference type="AlphaFoldDB" id="A0A6I6H8P6"/>
<evidence type="ECO:0000313" key="2">
    <source>
        <dbReference type="Proteomes" id="UP000426235"/>
    </source>
</evidence>
<proteinExistence type="predicted"/>
<dbReference type="Pfam" id="PF07867">
    <property type="entry name" value="DUF1654"/>
    <property type="match status" value="1"/>
</dbReference>
<dbReference type="Proteomes" id="UP000426235">
    <property type="component" value="Chromosome"/>
</dbReference>
<dbReference type="EMBL" id="CP046621">
    <property type="protein sequence ID" value="QGW77774.1"/>
    <property type="molecule type" value="Genomic_DNA"/>
</dbReference>
<name>A0A6I6H8P6_9PSED</name>
<organism evidence="1 2">
    <name type="scientific">Pseudomonas alkylphenolica</name>
    <dbReference type="NCBI Taxonomy" id="237609"/>
    <lineage>
        <taxon>Bacteria</taxon>
        <taxon>Pseudomonadati</taxon>
        <taxon>Pseudomonadota</taxon>
        <taxon>Gammaproteobacteria</taxon>
        <taxon>Pseudomonadales</taxon>
        <taxon>Pseudomonadaceae</taxon>
        <taxon>Pseudomonas</taxon>
    </lineage>
</organism>
<keyword evidence="2" id="KW-1185">Reference proteome</keyword>
<reference evidence="1" key="1">
    <citation type="submission" date="2019-12" db="EMBL/GenBank/DDBJ databases">
        <title>Hybrid Genome Assemblies of two High G+C Isolates from Undergraduate Microbiology Courses.</title>
        <authorList>
            <person name="Ne Ville C.J."/>
            <person name="Enright D."/>
            <person name="Hernandez I."/>
            <person name="Dodsworth J."/>
            <person name="Orwin P.M."/>
        </authorList>
    </citation>
    <scope>NUCLEOTIDE SEQUENCE [LARGE SCALE GENOMIC DNA]</scope>
    <source>
        <strain evidence="1">Neo</strain>
    </source>
</reference>
<gene>
    <name evidence="1" type="ORF">GPJ81_14135</name>
</gene>
<dbReference type="RefSeq" id="WP_157192746.1">
    <property type="nucleotide sequence ID" value="NZ_CP046621.1"/>
</dbReference>
<accession>A0A6I6H8P6</accession>